<accession>A0ABZ0NQK9</accession>
<keyword evidence="2" id="KW-1185">Reference proteome</keyword>
<sequence length="300" mass="34651">MMVSAPQRNTKSSLNDIRSFIEIGTGKPWLTFTFFTASPSLAGTLLKYAGKETRYLPVTDSFGISEDQVYESDKHPDLDQLFGNHRDAARTRPQRHKARSSQFYSDKYAKAGWRTIVPEGPRTRQTFWQLRCVPALDGEKDFLIQVFWSANQRPEICPIFTTNDGDQLRDGIEKFGAALRITLPDLAQEQFEWKQPDRIPGKKLKEWFRGYCKTCRTRQVPIALKKNHICWRCAKAEFYEVYYRLELTFSGANIYYRVEFAKPEKMDAIASGVQLGPDDVIRPGEKQLLISEHQNLNPRV</sequence>
<dbReference type="EMBL" id="CP134187">
    <property type="protein sequence ID" value="WPB01857.1"/>
    <property type="molecule type" value="Genomic_DNA"/>
</dbReference>
<organism evidence="1 2">
    <name type="scientific">Cercospora beticola</name>
    <name type="common">Sugarbeet leaf spot fungus</name>
    <dbReference type="NCBI Taxonomy" id="122368"/>
    <lineage>
        <taxon>Eukaryota</taxon>
        <taxon>Fungi</taxon>
        <taxon>Dikarya</taxon>
        <taxon>Ascomycota</taxon>
        <taxon>Pezizomycotina</taxon>
        <taxon>Dothideomycetes</taxon>
        <taxon>Dothideomycetidae</taxon>
        <taxon>Mycosphaerellales</taxon>
        <taxon>Mycosphaerellaceae</taxon>
        <taxon>Cercospora</taxon>
    </lineage>
</organism>
<dbReference type="GeneID" id="90644261"/>
<reference evidence="1 2" key="1">
    <citation type="submission" date="2023-09" db="EMBL/GenBank/DDBJ databases">
        <title>Complete-Gapless Cercospora beticola genome.</title>
        <authorList>
            <person name="Wyatt N.A."/>
            <person name="Spanner R.E."/>
            <person name="Bolton M.D."/>
        </authorList>
    </citation>
    <scope>NUCLEOTIDE SEQUENCE [LARGE SCALE GENOMIC DNA]</scope>
    <source>
        <strain evidence="1">Cb09-40</strain>
    </source>
</reference>
<protein>
    <submittedName>
        <fullName evidence="1">Uncharacterized protein</fullName>
    </submittedName>
</protein>
<evidence type="ECO:0000313" key="2">
    <source>
        <dbReference type="Proteomes" id="UP001302367"/>
    </source>
</evidence>
<gene>
    <name evidence="1" type="ORF">RHO25_006489</name>
</gene>
<dbReference type="Proteomes" id="UP001302367">
    <property type="component" value="Chromosome 4"/>
</dbReference>
<proteinExistence type="predicted"/>
<name>A0ABZ0NQK9_CERBT</name>
<dbReference type="RefSeq" id="XP_065458864.1">
    <property type="nucleotide sequence ID" value="XM_065602792.1"/>
</dbReference>
<evidence type="ECO:0000313" key="1">
    <source>
        <dbReference type="EMBL" id="WPB01857.1"/>
    </source>
</evidence>